<reference evidence="4 5" key="1">
    <citation type="journal article" date="2016" name="Nat. Commun.">
        <title>Thousands of microbial genomes shed light on interconnected biogeochemical processes in an aquifer system.</title>
        <authorList>
            <person name="Anantharaman K."/>
            <person name="Brown C.T."/>
            <person name="Hug L.A."/>
            <person name="Sharon I."/>
            <person name="Castelle C.J."/>
            <person name="Probst A.J."/>
            <person name="Thomas B.C."/>
            <person name="Singh A."/>
            <person name="Wilkins M.J."/>
            <person name="Karaoz U."/>
            <person name="Brodie E.L."/>
            <person name="Williams K.H."/>
            <person name="Hubbard S.S."/>
            <person name="Banfield J.F."/>
        </authorList>
    </citation>
    <scope>NUCLEOTIDE SEQUENCE [LARGE SCALE GENOMIC DNA]</scope>
</reference>
<evidence type="ECO:0000256" key="2">
    <source>
        <dbReference type="ARBA" id="ARBA00022679"/>
    </source>
</evidence>
<organism evidence="4 5">
    <name type="scientific">candidate division WOR-1 bacterium RIFCSPHIGHO2_01_FULL_53_15</name>
    <dbReference type="NCBI Taxonomy" id="1802564"/>
    <lineage>
        <taxon>Bacteria</taxon>
        <taxon>Bacillati</taxon>
        <taxon>Saganbacteria</taxon>
    </lineage>
</organism>
<keyword evidence="2" id="KW-0808">Transferase</keyword>
<name>A0A1F4Q6L4_UNCSA</name>
<evidence type="ECO:0000313" key="5">
    <source>
        <dbReference type="Proteomes" id="UP000178724"/>
    </source>
</evidence>
<protein>
    <recommendedName>
        <fullName evidence="3">Glycosyltransferase subfamily 4-like N-terminal domain-containing protein</fullName>
    </recommendedName>
</protein>
<evidence type="ECO:0000259" key="3">
    <source>
        <dbReference type="Pfam" id="PF13439"/>
    </source>
</evidence>
<dbReference type="Gene3D" id="3.40.50.2000">
    <property type="entry name" value="Glycogen Phosphorylase B"/>
    <property type="match status" value="2"/>
</dbReference>
<comment type="caution">
    <text evidence="4">The sequence shown here is derived from an EMBL/GenBank/DDBJ whole genome shotgun (WGS) entry which is preliminary data.</text>
</comment>
<dbReference type="Pfam" id="PF13692">
    <property type="entry name" value="Glyco_trans_1_4"/>
    <property type="match status" value="1"/>
</dbReference>
<sequence>MRIVFFGRYGRAVTSKTLEEGGLGGSESALIYMALELRRLGHEVIVFNNCGDQRGDYDGVKYHDVSELNQFIETKTAVDVFMLFRDLDFLKIIGKNAALLGLKKVVYWAHDDQSYLWENKPALAEVGRWLNEFTDRVFAVSKWQASIYIDKFGVSPGKIYETRNGVNLDLFRENIARKPDRLIYSSVPDRGLDLLCEMYPRIRARVPAELYVFSSFKVYGSPETDEKMQEIFARAKTTGIRLMEPVIQRELAKEMQKSYLLLYPNHQATLHPVFAETSCITVLEAQAAGTPVITSDRGALPESVIDRETGIIIPGDPYSNEYQNKFVEATVNLLQGQQLWENFSWNARTRIFSRYSWAGIAKEWEAELSRLVST</sequence>
<gene>
    <name evidence="4" type="ORF">A2625_07575</name>
</gene>
<dbReference type="InterPro" id="IPR028098">
    <property type="entry name" value="Glyco_trans_4-like_N"/>
</dbReference>
<dbReference type="AlphaFoldDB" id="A0A1F4Q6L4"/>
<dbReference type="SUPFAM" id="SSF53756">
    <property type="entry name" value="UDP-Glycosyltransferase/glycogen phosphorylase"/>
    <property type="match status" value="1"/>
</dbReference>
<dbReference type="Pfam" id="PF13439">
    <property type="entry name" value="Glyco_transf_4"/>
    <property type="match status" value="1"/>
</dbReference>
<dbReference type="Proteomes" id="UP000178724">
    <property type="component" value="Unassembled WGS sequence"/>
</dbReference>
<evidence type="ECO:0000256" key="1">
    <source>
        <dbReference type="ARBA" id="ARBA00022676"/>
    </source>
</evidence>
<proteinExistence type="predicted"/>
<dbReference type="PANTHER" id="PTHR12526">
    <property type="entry name" value="GLYCOSYLTRANSFERASE"/>
    <property type="match status" value="1"/>
</dbReference>
<dbReference type="CDD" id="cd03801">
    <property type="entry name" value="GT4_PimA-like"/>
    <property type="match status" value="1"/>
</dbReference>
<feature type="domain" description="Glycosyltransferase subfamily 4-like N-terminal" evidence="3">
    <location>
        <begin position="24"/>
        <end position="169"/>
    </location>
</feature>
<keyword evidence="1" id="KW-0328">Glycosyltransferase</keyword>
<accession>A0A1F4Q6L4</accession>
<dbReference type="PANTHER" id="PTHR12526:SF510">
    <property type="entry name" value="D-INOSITOL 3-PHOSPHATE GLYCOSYLTRANSFERASE"/>
    <property type="match status" value="1"/>
</dbReference>
<evidence type="ECO:0000313" key="4">
    <source>
        <dbReference type="EMBL" id="OGB90882.1"/>
    </source>
</evidence>
<dbReference type="EMBL" id="METM01000003">
    <property type="protein sequence ID" value="OGB90882.1"/>
    <property type="molecule type" value="Genomic_DNA"/>
</dbReference>
<dbReference type="GO" id="GO:0016757">
    <property type="term" value="F:glycosyltransferase activity"/>
    <property type="evidence" value="ECO:0007669"/>
    <property type="project" value="UniProtKB-KW"/>
</dbReference>